<dbReference type="AlphaFoldDB" id="X0V2E1"/>
<organism evidence="1">
    <name type="scientific">marine sediment metagenome</name>
    <dbReference type="NCBI Taxonomy" id="412755"/>
    <lineage>
        <taxon>unclassified sequences</taxon>
        <taxon>metagenomes</taxon>
        <taxon>ecological metagenomes</taxon>
    </lineage>
</organism>
<proteinExistence type="predicted"/>
<protein>
    <submittedName>
        <fullName evidence="1">Uncharacterized protein</fullName>
    </submittedName>
</protein>
<evidence type="ECO:0000313" key="1">
    <source>
        <dbReference type="EMBL" id="GAF94810.1"/>
    </source>
</evidence>
<accession>X0V2E1</accession>
<reference evidence="1" key="1">
    <citation type="journal article" date="2014" name="Front. Microbiol.">
        <title>High frequency of phylogenetically diverse reductive dehalogenase-homologous genes in deep subseafloor sedimentary metagenomes.</title>
        <authorList>
            <person name="Kawai M."/>
            <person name="Futagami T."/>
            <person name="Toyoda A."/>
            <person name="Takaki Y."/>
            <person name="Nishi S."/>
            <person name="Hori S."/>
            <person name="Arai W."/>
            <person name="Tsubouchi T."/>
            <person name="Morono Y."/>
            <person name="Uchiyama I."/>
            <person name="Ito T."/>
            <person name="Fujiyama A."/>
            <person name="Inagaki F."/>
            <person name="Takami H."/>
        </authorList>
    </citation>
    <scope>NUCLEOTIDE SEQUENCE</scope>
    <source>
        <strain evidence="1">Expedition CK06-06</strain>
    </source>
</reference>
<dbReference type="EMBL" id="BARS01019792">
    <property type="protein sequence ID" value="GAF94810.1"/>
    <property type="molecule type" value="Genomic_DNA"/>
</dbReference>
<gene>
    <name evidence="1" type="ORF">S01H1_32009</name>
</gene>
<name>X0V2E1_9ZZZZ</name>
<sequence length="29" mass="3403">ALTERQVTVIRKIIMIVNEILAFMIYNPL</sequence>
<feature type="non-terminal residue" evidence="1">
    <location>
        <position position="1"/>
    </location>
</feature>
<comment type="caution">
    <text evidence="1">The sequence shown here is derived from an EMBL/GenBank/DDBJ whole genome shotgun (WGS) entry which is preliminary data.</text>
</comment>